<sequence>MELQAHYSVKANGREVAAQLRDRIAEVRVTLRTGLLSDTCYVKFDNLGSLPITAPQGAEDLEIGMGYKQGTGDNSAPIIEMGKYSVGEYQLIGPVRALELHGNKVLWDKELKTLKFKSWPSPDDAPLMLADVISDIAGQYGLSPCIADSYQQIQLPQIEQSESDMQLLSKLAEQHDAFMKIVNDKLIFMNKGTGRSLSGQPLTEVVLGPKWLTSWVLNAQHYKSVGEVKAKFYDFDIAELNTVNAGSDSPCHILPYVFADEASAQAAADSKLNQLKRSHKSVQLHTFGKPDIVAGGVVEIEDVADEINGRWYVNEVEHVINGQGYYSYLSCEALAE</sequence>
<evidence type="ECO:0008006" key="3">
    <source>
        <dbReference type="Google" id="ProtNLM"/>
    </source>
</evidence>
<dbReference type="EMBL" id="AUYB01000103">
    <property type="protein sequence ID" value="KZN37604.1"/>
    <property type="molecule type" value="Genomic_DNA"/>
</dbReference>
<keyword evidence="2" id="KW-1185">Reference proteome</keyword>
<reference evidence="1 2" key="1">
    <citation type="submission" date="2013-07" db="EMBL/GenBank/DDBJ databases">
        <title>Comparative Genomic and Metabolomic Analysis of Twelve Strains of Pseudoalteromonas luteoviolacea.</title>
        <authorList>
            <person name="Vynne N.G."/>
            <person name="Mansson M."/>
            <person name="Gram L."/>
        </authorList>
    </citation>
    <scope>NUCLEOTIDE SEQUENCE [LARGE SCALE GENOMIC DNA]</scope>
    <source>
        <strain evidence="1 2">DSM 6061</strain>
    </source>
</reference>
<dbReference type="AlphaFoldDB" id="A0A166WKY6"/>
<dbReference type="RefSeq" id="WP_081216124.1">
    <property type="nucleotide sequence ID" value="NZ_AQHB01000028.1"/>
</dbReference>
<dbReference type="Pfam" id="PF05954">
    <property type="entry name" value="Phage_GPD"/>
    <property type="match status" value="1"/>
</dbReference>
<dbReference type="GeneID" id="57363148"/>
<accession>A0A166WKY6</accession>
<comment type="caution">
    <text evidence="1">The sequence shown here is derived from an EMBL/GenBank/DDBJ whole genome shotgun (WGS) entry which is preliminary data.</text>
</comment>
<organism evidence="1 2">
    <name type="scientific">Pseudoalteromonas luteoviolacea DSM 6061</name>
    <dbReference type="NCBI Taxonomy" id="1365250"/>
    <lineage>
        <taxon>Bacteria</taxon>
        <taxon>Pseudomonadati</taxon>
        <taxon>Pseudomonadota</taxon>
        <taxon>Gammaproteobacteria</taxon>
        <taxon>Alteromonadales</taxon>
        <taxon>Pseudoalteromonadaceae</taxon>
        <taxon>Pseudoalteromonas</taxon>
    </lineage>
</organism>
<dbReference type="Proteomes" id="UP000076643">
    <property type="component" value="Unassembled WGS sequence"/>
</dbReference>
<name>A0A166WKY6_9GAMM</name>
<dbReference type="SUPFAM" id="SSF69279">
    <property type="entry name" value="Phage tail proteins"/>
    <property type="match status" value="1"/>
</dbReference>
<gene>
    <name evidence="1" type="ORF">N475_01995</name>
</gene>
<evidence type="ECO:0000313" key="1">
    <source>
        <dbReference type="EMBL" id="KZN37604.1"/>
    </source>
</evidence>
<proteinExistence type="predicted"/>
<evidence type="ECO:0000313" key="2">
    <source>
        <dbReference type="Proteomes" id="UP000076643"/>
    </source>
</evidence>
<dbReference type="PATRIC" id="fig|1365250.3.peg.2621"/>
<protein>
    <recommendedName>
        <fullName evidence="3">Phage tail protein</fullName>
    </recommendedName>
</protein>